<sequence length="185" mass="21229">MGVWMIVALFNDILSPETASVLPTTQSQYISVSYDSVMLLRGGAGIMRALRRKKGFRKRTGRPNKRHKGDKSKLTRLQRDRRHRNRLQASLKSRTYKDTLEDSDAESGDSIEKLTRSISQAKPKAKPKSDLEPGKKAREREKREAVRSERVGLKRAVDVVRRLREPRKRALDETPNTKPTRVPKL</sequence>
<name>A0A7S0CMW2_9EUKA</name>
<accession>A0A7S0CMW2</accession>
<evidence type="ECO:0000256" key="1">
    <source>
        <dbReference type="SAM" id="MobiDB-lite"/>
    </source>
</evidence>
<organism evidence="3">
    <name type="scientific">Amorphochlora amoebiformis</name>
    <dbReference type="NCBI Taxonomy" id="1561963"/>
    <lineage>
        <taxon>Eukaryota</taxon>
        <taxon>Sar</taxon>
        <taxon>Rhizaria</taxon>
        <taxon>Cercozoa</taxon>
        <taxon>Chlorarachniophyceae</taxon>
        <taxon>Amorphochlora</taxon>
    </lineage>
</organism>
<dbReference type="EMBL" id="HBEM01000472">
    <property type="protein sequence ID" value="CAD8428651.1"/>
    <property type="molecule type" value="Transcribed_RNA"/>
</dbReference>
<dbReference type="AlphaFoldDB" id="A0A7S0CMW2"/>
<proteinExistence type="predicted"/>
<feature type="compositionally biased region" description="Basic residues" evidence="1">
    <location>
        <begin position="52"/>
        <end position="86"/>
    </location>
</feature>
<evidence type="ECO:0000313" key="3">
    <source>
        <dbReference type="EMBL" id="CAD8428651.1"/>
    </source>
</evidence>
<evidence type="ECO:0000256" key="2">
    <source>
        <dbReference type="SAM" id="SignalP"/>
    </source>
</evidence>
<protein>
    <submittedName>
        <fullName evidence="3">Uncharacterized protein</fullName>
    </submittedName>
</protein>
<keyword evidence="2" id="KW-0732">Signal</keyword>
<feature type="region of interest" description="Disordered" evidence="1">
    <location>
        <begin position="52"/>
        <end position="185"/>
    </location>
</feature>
<feature type="signal peptide" evidence="2">
    <location>
        <begin position="1"/>
        <end position="20"/>
    </location>
</feature>
<feature type="compositionally biased region" description="Basic and acidic residues" evidence="1">
    <location>
        <begin position="127"/>
        <end position="172"/>
    </location>
</feature>
<feature type="chain" id="PRO_5030958978" evidence="2">
    <location>
        <begin position="21"/>
        <end position="185"/>
    </location>
</feature>
<gene>
    <name evidence="3" type="ORF">LAMO00422_LOCUS337</name>
</gene>
<reference evidence="3" key="1">
    <citation type="submission" date="2021-01" db="EMBL/GenBank/DDBJ databases">
        <authorList>
            <person name="Corre E."/>
            <person name="Pelletier E."/>
            <person name="Niang G."/>
            <person name="Scheremetjew M."/>
            <person name="Finn R."/>
            <person name="Kale V."/>
            <person name="Holt S."/>
            <person name="Cochrane G."/>
            <person name="Meng A."/>
            <person name="Brown T."/>
            <person name="Cohen L."/>
        </authorList>
    </citation>
    <scope>NUCLEOTIDE SEQUENCE</scope>
    <source>
        <strain evidence="3">CCMP2058</strain>
    </source>
</reference>